<keyword evidence="2" id="KW-0863">Zinc-finger</keyword>
<keyword evidence="6" id="KW-1185">Reference proteome</keyword>
<evidence type="ECO:0000313" key="5">
    <source>
        <dbReference type="EMBL" id="KAF9786924.1"/>
    </source>
</evidence>
<gene>
    <name evidence="5" type="ORF">BJ322DRAFT_686270</name>
</gene>
<evidence type="ECO:0000256" key="2">
    <source>
        <dbReference type="PROSITE-ProRule" id="PRU00723"/>
    </source>
</evidence>
<reference evidence="5" key="2">
    <citation type="submission" date="2020-11" db="EMBL/GenBank/DDBJ databases">
        <authorList>
            <consortium name="DOE Joint Genome Institute"/>
            <person name="Kuo A."/>
            <person name="Miyauchi S."/>
            <person name="Kiss E."/>
            <person name="Drula E."/>
            <person name="Kohler A."/>
            <person name="Sanchez-Garcia M."/>
            <person name="Andreopoulos B."/>
            <person name="Barry K.W."/>
            <person name="Bonito G."/>
            <person name="Buee M."/>
            <person name="Carver A."/>
            <person name="Chen C."/>
            <person name="Cichocki N."/>
            <person name="Clum A."/>
            <person name="Culley D."/>
            <person name="Crous P.W."/>
            <person name="Fauchery L."/>
            <person name="Girlanda M."/>
            <person name="Hayes R."/>
            <person name="Keri Z."/>
            <person name="Labutti K."/>
            <person name="Lipzen A."/>
            <person name="Lombard V."/>
            <person name="Magnuson J."/>
            <person name="Maillard F."/>
            <person name="Morin E."/>
            <person name="Murat C."/>
            <person name="Nolan M."/>
            <person name="Ohm R."/>
            <person name="Pangilinan J."/>
            <person name="Pereira M."/>
            <person name="Perotto S."/>
            <person name="Peter M."/>
            <person name="Riley R."/>
            <person name="Sitrit Y."/>
            <person name="Stielow B."/>
            <person name="Szollosi G."/>
            <person name="Zifcakova L."/>
            <person name="Stursova M."/>
            <person name="Spatafora J.W."/>
            <person name="Tedersoo L."/>
            <person name="Vaario L.-M."/>
            <person name="Yamada A."/>
            <person name="Yan M."/>
            <person name="Wang P."/>
            <person name="Xu J."/>
            <person name="Bruns T."/>
            <person name="Baldrian P."/>
            <person name="Vilgalys R."/>
            <person name="Henrissat B."/>
            <person name="Grigoriev I.V."/>
            <person name="Hibbett D."/>
            <person name="Nagy L.G."/>
            <person name="Martin F.M."/>
        </authorList>
    </citation>
    <scope>NUCLEOTIDE SEQUENCE</scope>
    <source>
        <strain evidence="5">UH-Tt-Lm1</strain>
    </source>
</reference>
<reference evidence="5" key="1">
    <citation type="journal article" date="2020" name="Nat. Commun.">
        <title>Large-scale genome sequencing of mycorrhizal fungi provides insights into the early evolution of symbiotic traits.</title>
        <authorList>
            <person name="Miyauchi S."/>
            <person name="Kiss E."/>
            <person name="Kuo A."/>
            <person name="Drula E."/>
            <person name="Kohler A."/>
            <person name="Sanchez-Garcia M."/>
            <person name="Morin E."/>
            <person name="Andreopoulos B."/>
            <person name="Barry K.W."/>
            <person name="Bonito G."/>
            <person name="Buee M."/>
            <person name="Carver A."/>
            <person name="Chen C."/>
            <person name="Cichocki N."/>
            <person name="Clum A."/>
            <person name="Culley D."/>
            <person name="Crous P.W."/>
            <person name="Fauchery L."/>
            <person name="Girlanda M."/>
            <person name="Hayes R.D."/>
            <person name="Keri Z."/>
            <person name="LaButti K."/>
            <person name="Lipzen A."/>
            <person name="Lombard V."/>
            <person name="Magnuson J."/>
            <person name="Maillard F."/>
            <person name="Murat C."/>
            <person name="Nolan M."/>
            <person name="Ohm R.A."/>
            <person name="Pangilinan J."/>
            <person name="Pereira M.F."/>
            <person name="Perotto S."/>
            <person name="Peter M."/>
            <person name="Pfister S."/>
            <person name="Riley R."/>
            <person name="Sitrit Y."/>
            <person name="Stielow J.B."/>
            <person name="Szollosi G."/>
            <person name="Zifcakova L."/>
            <person name="Stursova M."/>
            <person name="Spatafora J.W."/>
            <person name="Tedersoo L."/>
            <person name="Vaario L.M."/>
            <person name="Yamada A."/>
            <person name="Yan M."/>
            <person name="Wang P."/>
            <person name="Xu J."/>
            <person name="Bruns T."/>
            <person name="Baldrian P."/>
            <person name="Vilgalys R."/>
            <person name="Dunand C."/>
            <person name="Henrissat B."/>
            <person name="Grigoriev I.V."/>
            <person name="Hibbett D."/>
            <person name="Nagy L.G."/>
            <person name="Martin F.M."/>
        </authorList>
    </citation>
    <scope>NUCLEOTIDE SEQUENCE</scope>
    <source>
        <strain evidence="5">UH-Tt-Lm1</strain>
    </source>
</reference>
<feature type="compositionally biased region" description="Polar residues" evidence="3">
    <location>
        <begin position="245"/>
        <end position="259"/>
    </location>
</feature>
<evidence type="ECO:0000256" key="1">
    <source>
        <dbReference type="PROSITE-ProRule" id="PRU00023"/>
    </source>
</evidence>
<dbReference type="SUPFAM" id="SSF48403">
    <property type="entry name" value="Ankyrin repeat"/>
    <property type="match status" value="1"/>
</dbReference>
<keyword evidence="2" id="KW-0862">Zinc</keyword>
<dbReference type="GO" id="GO:0010468">
    <property type="term" value="P:regulation of gene expression"/>
    <property type="evidence" value="ECO:0007669"/>
    <property type="project" value="UniProtKB-ARBA"/>
</dbReference>
<dbReference type="InterPro" id="IPR036770">
    <property type="entry name" value="Ankyrin_rpt-contain_sf"/>
</dbReference>
<feature type="region of interest" description="Disordered" evidence="3">
    <location>
        <begin position="440"/>
        <end position="514"/>
    </location>
</feature>
<dbReference type="Pfam" id="PF12796">
    <property type="entry name" value="Ank_2"/>
    <property type="match status" value="1"/>
</dbReference>
<feature type="domain" description="C3H1-type" evidence="4">
    <location>
        <begin position="375"/>
        <end position="402"/>
    </location>
</feature>
<proteinExistence type="predicted"/>
<dbReference type="Pfam" id="PF14608">
    <property type="entry name" value="zf-CCCH_2"/>
    <property type="match status" value="2"/>
</dbReference>
<dbReference type="EMBL" id="WIUZ02000005">
    <property type="protein sequence ID" value="KAF9786924.1"/>
    <property type="molecule type" value="Genomic_DNA"/>
</dbReference>
<organism evidence="5 6">
    <name type="scientific">Thelephora terrestris</name>
    <dbReference type="NCBI Taxonomy" id="56493"/>
    <lineage>
        <taxon>Eukaryota</taxon>
        <taxon>Fungi</taxon>
        <taxon>Dikarya</taxon>
        <taxon>Basidiomycota</taxon>
        <taxon>Agaricomycotina</taxon>
        <taxon>Agaricomycetes</taxon>
        <taxon>Thelephorales</taxon>
        <taxon>Thelephoraceae</taxon>
        <taxon>Thelephora</taxon>
    </lineage>
</organism>
<feature type="region of interest" description="Disordered" evidence="3">
    <location>
        <begin position="219"/>
        <end position="371"/>
    </location>
</feature>
<feature type="compositionally biased region" description="Low complexity" evidence="3">
    <location>
        <begin position="282"/>
        <end position="293"/>
    </location>
</feature>
<feature type="region of interest" description="Disordered" evidence="3">
    <location>
        <begin position="406"/>
        <end position="425"/>
    </location>
</feature>
<feature type="compositionally biased region" description="Low complexity" evidence="3">
    <location>
        <begin position="262"/>
        <end position="271"/>
    </location>
</feature>
<dbReference type="PROSITE" id="PS50103">
    <property type="entry name" value="ZF_C3H1"/>
    <property type="match status" value="2"/>
</dbReference>
<feature type="repeat" description="ANK" evidence="1">
    <location>
        <begin position="35"/>
        <end position="67"/>
    </location>
</feature>
<evidence type="ECO:0000259" key="4">
    <source>
        <dbReference type="PROSITE" id="PS50103"/>
    </source>
</evidence>
<dbReference type="InterPro" id="IPR002110">
    <property type="entry name" value="Ankyrin_rpt"/>
</dbReference>
<keyword evidence="2" id="KW-0479">Metal-binding</keyword>
<protein>
    <recommendedName>
        <fullName evidence="4">C3H1-type domain-containing protein</fullName>
    </recommendedName>
</protein>
<feature type="compositionally biased region" description="Pro residues" evidence="3">
    <location>
        <begin position="219"/>
        <end position="230"/>
    </location>
</feature>
<dbReference type="PROSITE" id="PS50297">
    <property type="entry name" value="ANK_REP_REGION"/>
    <property type="match status" value="1"/>
</dbReference>
<evidence type="ECO:0000313" key="6">
    <source>
        <dbReference type="Proteomes" id="UP000736335"/>
    </source>
</evidence>
<feature type="zinc finger region" description="C3H1-type" evidence="2">
    <location>
        <begin position="163"/>
        <end position="188"/>
    </location>
</feature>
<feature type="compositionally biased region" description="Pro residues" evidence="3">
    <location>
        <begin position="272"/>
        <end position="281"/>
    </location>
</feature>
<comment type="caution">
    <text evidence="5">The sequence shown here is derived from an EMBL/GenBank/DDBJ whole genome shotgun (WGS) entry which is preliminary data.</text>
</comment>
<feature type="compositionally biased region" description="Pro residues" evidence="3">
    <location>
        <begin position="294"/>
        <end position="308"/>
    </location>
</feature>
<keyword evidence="1" id="KW-0040">ANK repeat</keyword>
<dbReference type="Gene3D" id="1.20.120.1350">
    <property type="entry name" value="Pneumovirus matrix protein 2 (M2), zinc-binding domain"/>
    <property type="match status" value="1"/>
</dbReference>
<dbReference type="SMART" id="SM00248">
    <property type="entry name" value="ANK"/>
    <property type="match status" value="1"/>
</dbReference>
<feature type="compositionally biased region" description="Polar residues" evidence="3">
    <location>
        <begin position="495"/>
        <end position="505"/>
    </location>
</feature>
<dbReference type="PROSITE" id="PS50088">
    <property type="entry name" value="ANK_REPEAT"/>
    <property type="match status" value="1"/>
</dbReference>
<name>A0A9P6HJZ0_9AGAM</name>
<dbReference type="GO" id="GO:0008270">
    <property type="term" value="F:zinc ion binding"/>
    <property type="evidence" value="ECO:0007669"/>
    <property type="project" value="UniProtKB-KW"/>
</dbReference>
<feature type="domain" description="C3H1-type" evidence="4">
    <location>
        <begin position="163"/>
        <end position="188"/>
    </location>
</feature>
<dbReference type="SMART" id="SM00356">
    <property type="entry name" value="ZnF_C3H1"/>
    <property type="match status" value="2"/>
</dbReference>
<feature type="region of interest" description="Disordered" evidence="3">
    <location>
        <begin position="96"/>
        <end position="116"/>
    </location>
</feature>
<dbReference type="OrthoDB" id="20872at2759"/>
<feature type="region of interest" description="Disordered" evidence="3">
    <location>
        <begin position="524"/>
        <end position="543"/>
    </location>
</feature>
<dbReference type="AlphaFoldDB" id="A0A9P6HJZ0"/>
<dbReference type="InterPro" id="IPR000571">
    <property type="entry name" value="Znf_CCCH"/>
</dbReference>
<evidence type="ECO:0000256" key="3">
    <source>
        <dbReference type="SAM" id="MobiDB-lite"/>
    </source>
</evidence>
<sequence length="591" mass="63027">MASPLLKVVAEGDLNAVLAILQSAQSADIELADQSGTTPLIEAIQKGHVEIVRALLDNGADPTHTANHNIPLISLTMDPAIQELVNNAIQSRAYGAQAQGHMPTQEQGYSLEGGSEPPKAYYPLPGAYYYPGPPPPFPDGAMPYYAPHLSGDPSIGNLPPPEIARMIPCRYFPACRYGSSCMFAHPTSATGYGHMPIPTPYPHHYDPMNVPPYPPQNYYPGSPPFQPPIHPVNMASPHNPPQASPMHTRTSSDSVTSPGANYPGPANYGPVPAGPYPPHPGQAPVMGPVHPQHQVPPPPPGQQGPPQPYSASAQQGPVPPFPVPTDTGYPQIPADGSLPQNPPPSHPVEEGFVGGHIPPSGPGFRRPGLRKNSYASRKPACLFFPSGRCRNGNDCRFPHILPEHNGFGPGRMGSKSRHPLNGVTKNMTNLEDKFSRMAVQEDENRTHPSTGHSSRSHSSERRKQMGQQNGFHPNGKKPHPIKTQRVPTFDEFPTLNGTPTTSHSPKASGPNGLTAAQVLQAPPPFRQKEGSRIPSPEQNGICDAPKVTKATSEANEKLPNVTPPVEKIPLSFAAVTTNGVNGTVKEVSVGA</sequence>
<dbReference type="Proteomes" id="UP000736335">
    <property type="component" value="Unassembled WGS sequence"/>
</dbReference>
<feature type="zinc finger region" description="C3H1-type" evidence="2">
    <location>
        <begin position="375"/>
        <end position="402"/>
    </location>
</feature>
<accession>A0A9P6HJZ0</accession>
<dbReference type="Gene3D" id="1.25.40.20">
    <property type="entry name" value="Ankyrin repeat-containing domain"/>
    <property type="match status" value="1"/>
</dbReference>